<dbReference type="Gramene" id="AUR62030816-RA">
    <property type="protein sequence ID" value="AUR62030816-RA:cds"/>
    <property type="gene ID" value="AUR62030816"/>
</dbReference>
<evidence type="ECO:0000313" key="2">
    <source>
        <dbReference type="EnsemblPlants" id="AUR62030816-RA:cds"/>
    </source>
</evidence>
<dbReference type="EnsemblPlants" id="AUR62030816-RA">
    <property type="protein sequence ID" value="AUR62030816-RA:cds"/>
    <property type="gene ID" value="AUR62030816"/>
</dbReference>
<reference evidence="2" key="1">
    <citation type="journal article" date="2017" name="Nature">
        <title>The genome of Chenopodium quinoa.</title>
        <authorList>
            <person name="Jarvis D.E."/>
            <person name="Ho Y.S."/>
            <person name="Lightfoot D.J."/>
            <person name="Schmoeckel S.M."/>
            <person name="Li B."/>
            <person name="Borm T.J.A."/>
            <person name="Ohyanagi H."/>
            <person name="Mineta K."/>
            <person name="Michell C.T."/>
            <person name="Saber N."/>
            <person name="Kharbatia N.M."/>
            <person name="Rupper R.R."/>
            <person name="Sharp A.R."/>
            <person name="Dally N."/>
            <person name="Boughton B.A."/>
            <person name="Woo Y.H."/>
            <person name="Gao G."/>
            <person name="Schijlen E.G.W.M."/>
            <person name="Guo X."/>
            <person name="Momin A.A."/>
            <person name="Negrao S."/>
            <person name="Al-Babili S."/>
            <person name="Gehring C."/>
            <person name="Roessner U."/>
            <person name="Jung C."/>
            <person name="Murphy K."/>
            <person name="Arold S.T."/>
            <person name="Gojobori T."/>
            <person name="van der Linden C.G."/>
            <person name="van Loo E.N."/>
            <person name="Jellen E.N."/>
            <person name="Maughan P.J."/>
            <person name="Tester M."/>
        </authorList>
    </citation>
    <scope>NUCLEOTIDE SEQUENCE [LARGE SCALE GENOMIC DNA]</scope>
    <source>
        <strain evidence="2">cv. PI 614886</strain>
    </source>
</reference>
<proteinExistence type="predicted"/>
<dbReference type="PANTHER" id="PTHR48451">
    <property type="entry name" value="DUF4218 DOMAIN-CONTAINING PROTEIN"/>
    <property type="match status" value="1"/>
</dbReference>
<reference evidence="2" key="2">
    <citation type="submission" date="2021-03" db="UniProtKB">
        <authorList>
            <consortium name="EnsemblPlants"/>
        </authorList>
    </citation>
    <scope>IDENTIFICATION</scope>
</reference>
<organism evidence="2 3">
    <name type="scientific">Chenopodium quinoa</name>
    <name type="common">Quinoa</name>
    <dbReference type="NCBI Taxonomy" id="63459"/>
    <lineage>
        <taxon>Eukaryota</taxon>
        <taxon>Viridiplantae</taxon>
        <taxon>Streptophyta</taxon>
        <taxon>Embryophyta</taxon>
        <taxon>Tracheophyta</taxon>
        <taxon>Spermatophyta</taxon>
        <taxon>Magnoliopsida</taxon>
        <taxon>eudicotyledons</taxon>
        <taxon>Gunneridae</taxon>
        <taxon>Pentapetalae</taxon>
        <taxon>Caryophyllales</taxon>
        <taxon>Chenopodiaceae</taxon>
        <taxon>Chenopodioideae</taxon>
        <taxon>Atripliceae</taxon>
        <taxon>Chenopodium</taxon>
    </lineage>
</organism>
<feature type="compositionally biased region" description="Basic and acidic residues" evidence="1">
    <location>
        <begin position="108"/>
        <end position="117"/>
    </location>
</feature>
<evidence type="ECO:0000256" key="1">
    <source>
        <dbReference type="SAM" id="MobiDB-lite"/>
    </source>
</evidence>
<sequence length="159" mass="18559">MMEECLTFISRYLREGVNTRLDRRCARNFFLNQHDDELSLFPKVGNPIGEKRKRKGKGFTLDFQSLKQAHRYVVFNCDNAIVETYIKMTKNGSKKPEIASKSILAPYEKARTREQPTRKNKKQPLCPSMAMDDFLVAQNQMDPAEVRQIEQDVQQLEQD</sequence>
<feature type="region of interest" description="Disordered" evidence="1">
    <location>
        <begin position="104"/>
        <end position="129"/>
    </location>
</feature>
<dbReference type="Proteomes" id="UP000596660">
    <property type="component" value="Unplaced"/>
</dbReference>
<name>A0A803MK83_CHEQI</name>
<dbReference type="PANTHER" id="PTHR48451:SF1">
    <property type="entry name" value="DUF4218 DOMAIN-CONTAINING PROTEIN"/>
    <property type="match status" value="1"/>
</dbReference>
<evidence type="ECO:0000313" key="3">
    <source>
        <dbReference type="Proteomes" id="UP000596660"/>
    </source>
</evidence>
<dbReference type="AlphaFoldDB" id="A0A803MK83"/>
<protein>
    <submittedName>
        <fullName evidence="2">Uncharacterized protein</fullName>
    </submittedName>
</protein>
<accession>A0A803MK83</accession>
<keyword evidence="3" id="KW-1185">Reference proteome</keyword>